<name>A0ABY6G4B5_9MICO</name>
<reference evidence="3" key="1">
    <citation type="submission" date="2022-10" db="EMBL/GenBank/DDBJ databases">
        <title>Whole-Genome Sequencing of Brachybacterium huguangmaarense BRM-3, Isolated from Betula schmidtii.</title>
        <authorList>
            <person name="Haam D."/>
        </authorList>
    </citation>
    <scope>NUCLEOTIDE SEQUENCE</scope>
    <source>
        <strain evidence="3">BRM-3</strain>
    </source>
</reference>
<evidence type="ECO:0000256" key="1">
    <source>
        <dbReference type="SAM" id="MobiDB-lite"/>
    </source>
</evidence>
<dbReference type="EMBL" id="CP107020">
    <property type="protein sequence ID" value="UYG17925.1"/>
    <property type="molecule type" value="Genomic_DNA"/>
</dbReference>
<feature type="transmembrane region" description="Helical" evidence="2">
    <location>
        <begin position="118"/>
        <end position="137"/>
    </location>
</feature>
<dbReference type="Pfam" id="PF09913">
    <property type="entry name" value="DUF2142"/>
    <property type="match status" value="1"/>
</dbReference>
<feature type="transmembrane region" description="Helical" evidence="2">
    <location>
        <begin position="277"/>
        <end position="298"/>
    </location>
</feature>
<dbReference type="RefSeq" id="WP_263595132.1">
    <property type="nucleotide sequence ID" value="NZ_CP107020.1"/>
</dbReference>
<feature type="transmembrane region" description="Helical" evidence="2">
    <location>
        <begin position="172"/>
        <end position="190"/>
    </location>
</feature>
<feature type="transmembrane region" description="Helical" evidence="2">
    <location>
        <begin position="375"/>
        <end position="393"/>
    </location>
</feature>
<accession>A0ABY6G4B5</accession>
<keyword evidence="2" id="KW-1133">Transmembrane helix</keyword>
<feature type="transmembrane region" description="Helical" evidence="2">
    <location>
        <begin position="143"/>
        <end position="165"/>
    </location>
</feature>
<feature type="transmembrane region" description="Helical" evidence="2">
    <location>
        <begin position="349"/>
        <end position="368"/>
    </location>
</feature>
<keyword evidence="2" id="KW-0812">Transmembrane</keyword>
<feature type="transmembrane region" description="Helical" evidence="2">
    <location>
        <begin position="12"/>
        <end position="30"/>
    </location>
</feature>
<sequence>MHARFTVRGRVLDLLALVLGLFLIVIAWAVSSPVGAVPDESDHIVHAYGAATGQTLPGLVDEETIEGRTFTMVRYPADLEDFPPPECYRFDSSATPCAAESHGQGMVSGMSGMTRYPIAYYIPVGAVLWLGTAAGLGGPATLVLARIVSGLLSVLVLALAAVVLGRRFDRRPIAAAMALCMVPMTWFLFASINPNGLEISAAMLLAAVVCCLRHDAMAGTRLGRDVLWLFPIAILVLGMTRPLSAIWACGLCLLVLVPVQRATGDAGRRVPLLMGPRWWAVLDVLLALSTVAWLAWTSSVRGGEAGEDRMGAWSALPFVTRIVAVLQQWASLVVNGFGHLGWVDTPMPLALFVLWVVAAAWVFGRMSLGRVRPAVGLGLVGAYGLLMTTAIFLESYLSAFAWQGRYYLPVLAAMAVLCVPALQGRMLESRQLLRATALVVVAGACATLIALVWSTWRYVYGFHTPMTRFDAMPYPWRAPQWAPAIGTVGVFLVGTVGLILAAAAALVPWSRASARPVPDSRRAASFPRPRPVRSAAPTAHGRHRRP</sequence>
<evidence type="ECO:0000313" key="3">
    <source>
        <dbReference type="EMBL" id="UYG17925.1"/>
    </source>
</evidence>
<dbReference type="InterPro" id="IPR018674">
    <property type="entry name" value="DUF2142_membrane"/>
</dbReference>
<evidence type="ECO:0000256" key="2">
    <source>
        <dbReference type="SAM" id="Phobius"/>
    </source>
</evidence>
<protein>
    <submittedName>
        <fullName evidence="3">DUF2142 domain-containing protein</fullName>
    </submittedName>
</protein>
<feature type="transmembrane region" description="Helical" evidence="2">
    <location>
        <begin position="405"/>
        <end position="423"/>
    </location>
</feature>
<feature type="transmembrane region" description="Helical" evidence="2">
    <location>
        <begin position="481"/>
        <end position="507"/>
    </location>
</feature>
<feature type="region of interest" description="Disordered" evidence="1">
    <location>
        <begin position="514"/>
        <end position="546"/>
    </location>
</feature>
<keyword evidence="2" id="KW-0472">Membrane</keyword>
<gene>
    <name evidence="3" type="ORF">BRM3_05765</name>
</gene>
<feature type="compositionally biased region" description="Low complexity" evidence="1">
    <location>
        <begin position="523"/>
        <end position="539"/>
    </location>
</feature>
<feature type="transmembrane region" description="Helical" evidence="2">
    <location>
        <begin position="226"/>
        <end position="257"/>
    </location>
</feature>
<dbReference type="Proteomes" id="UP001164305">
    <property type="component" value="Chromosome"/>
</dbReference>
<proteinExistence type="predicted"/>
<keyword evidence="4" id="KW-1185">Reference proteome</keyword>
<organism evidence="3 4">
    <name type="scientific">Brachybacterium huguangmaarense</name>
    <dbReference type="NCBI Taxonomy" id="1652028"/>
    <lineage>
        <taxon>Bacteria</taxon>
        <taxon>Bacillati</taxon>
        <taxon>Actinomycetota</taxon>
        <taxon>Actinomycetes</taxon>
        <taxon>Micrococcales</taxon>
        <taxon>Dermabacteraceae</taxon>
        <taxon>Brachybacterium</taxon>
    </lineage>
</organism>
<feature type="transmembrane region" description="Helical" evidence="2">
    <location>
        <begin position="435"/>
        <end position="456"/>
    </location>
</feature>
<evidence type="ECO:0000313" key="4">
    <source>
        <dbReference type="Proteomes" id="UP001164305"/>
    </source>
</evidence>